<evidence type="ECO:0008006" key="3">
    <source>
        <dbReference type="Google" id="ProtNLM"/>
    </source>
</evidence>
<gene>
    <name evidence="1" type="ORF">G6F64_013903</name>
</gene>
<reference evidence="1" key="1">
    <citation type="journal article" date="2020" name="Microb. Genom.">
        <title>Genetic diversity of clinical and environmental Mucorales isolates obtained from an investigation of mucormycosis cases among solid organ transplant recipients.</title>
        <authorList>
            <person name="Nguyen M.H."/>
            <person name="Kaul D."/>
            <person name="Muto C."/>
            <person name="Cheng S.J."/>
            <person name="Richter R.A."/>
            <person name="Bruno V.M."/>
            <person name="Liu G."/>
            <person name="Beyhan S."/>
            <person name="Sundermann A.J."/>
            <person name="Mounaud S."/>
            <person name="Pasculle A.W."/>
            <person name="Nierman W.C."/>
            <person name="Driscoll E."/>
            <person name="Cumbie R."/>
            <person name="Clancy C.J."/>
            <person name="Dupont C.L."/>
        </authorList>
    </citation>
    <scope>NUCLEOTIDE SEQUENCE</scope>
    <source>
        <strain evidence="1">GL11</strain>
    </source>
</reference>
<organism evidence="1 2">
    <name type="scientific">Rhizopus oryzae</name>
    <name type="common">Mucormycosis agent</name>
    <name type="synonym">Rhizopus arrhizus var. delemar</name>
    <dbReference type="NCBI Taxonomy" id="64495"/>
    <lineage>
        <taxon>Eukaryota</taxon>
        <taxon>Fungi</taxon>
        <taxon>Fungi incertae sedis</taxon>
        <taxon>Mucoromycota</taxon>
        <taxon>Mucoromycotina</taxon>
        <taxon>Mucoromycetes</taxon>
        <taxon>Mucorales</taxon>
        <taxon>Mucorineae</taxon>
        <taxon>Rhizopodaceae</taxon>
        <taxon>Rhizopus</taxon>
    </lineage>
</organism>
<comment type="caution">
    <text evidence="1">The sequence shown here is derived from an EMBL/GenBank/DDBJ whole genome shotgun (WGS) entry which is preliminary data.</text>
</comment>
<accession>A0A9P6WV32</accession>
<name>A0A9P6WV32_RHIOR</name>
<sequence length="163" mass="18886">MSTPTPTDQLADVLERIVTQNSYAAFQNMRLIYKYDLSMNIEHWLRLFDAKADRLFLGDQMKMDQLPSYLPINIAQWLLSNDSLRTWKDMKKALIDTFGIPQAHQKQLVKNKLEGFNQGALPSRQFKALFESILQELPSPESTFSREILRSIYSDSQNCPNVL</sequence>
<evidence type="ECO:0000313" key="1">
    <source>
        <dbReference type="EMBL" id="KAG1290601.1"/>
    </source>
</evidence>
<protein>
    <recommendedName>
        <fullName evidence="3">Retrotransposon gag domain-containing protein</fullName>
    </recommendedName>
</protein>
<dbReference type="EMBL" id="JAANQT010006713">
    <property type="protein sequence ID" value="KAG1290601.1"/>
    <property type="molecule type" value="Genomic_DNA"/>
</dbReference>
<proteinExistence type="predicted"/>
<evidence type="ECO:0000313" key="2">
    <source>
        <dbReference type="Proteomes" id="UP000716291"/>
    </source>
</evidence>
<dbReference type="AlphaFoldDB" id="A0A9P6WV32"/>
<keyword evidence="2" id="KW-1185">Reference proteome</keyword>
<dbReference type="Proteomes" id="UP000716291">
    <property type="component" value="Unassembled WGS sequence"/>
</dbReference>